<reference evidence="3" key="1">
    <citation type="submission" date="2020-04" db="EMBL/GenBank/DDBJ databases">
        <title>Hybrid Assembly of Korean Phytophthora infestans isolates.</title>
        <authorList>
            <person name="Prokchorchik M."/>
            <person name="Lee Y."/>
            <person name="Seo J."/>
            <person name="Cho J.-H."/>
            <person name="Park Y.-E."/>
            <person name="Jang D.-C."/>
            <person name="Im J.-S."/>
            <person name="Choi J.-G."/>
            <person name="Park H.-J."/>
            <person name="Lee G.-B."/>
            <person name="Lee Y.-G."/>
            <person name="Hong S.-Y."/>
            <person name="Cho K."/>
            <person name="Sohn K.H."/>
        </authorList>
    </citation>
    <scope>NUCLEOTIDE SEQUENCE</scope>
    <source>
        <strain evidence="3">KR_1_A1</strain>
    </source>
</reference>
<dbReference type="AlphaFoldDB" id="A0A833S9D0"/>
<protein>
    <submittedName>
        <fullName evidence="3">Uncharacterized protein</fullName>
    </submittedName>
</protein>
<feature type="compositionally biased region" description="Acidic residues" evidence="2">
    <location>
        <begin position="88"/>
        <end position="118"/>
    </location>
</feature>
<comment type="caution">
    <text evidence="3">The sequence shown here is derived from an EMBL/GenBank/DDBJ whole genome shotgun (WGS) entry which is preliminary data.</text>
</comment>
<evidence type="ECO:0000256" key="2">
    <source>
        <dbReference type="SAM" id="MobiDB-lite"/>
    </source>
</evidence>
<organism evidence="3 4">
    <name type="scientific">Phytophthora infestans</name>
    <name type="common">Potato late blight agent</name>
    <name type="synonym">Botrytis infestans</name>
    <dbReference type="NCBI Taxonomy" id="4787"/>
    <lineage>
        <taxon>Eukaryota</taxon>
        <taxon>Sar</taxon>
        <taxon>Stramenopiles</taxon>
        <taxon>Oomycota</taxon>
        <taxon>Peronosporomycetes</taxon>
        <taxon>Peronosporales</taxon>
        <taxon>Peronosporaceae</taxon>
        <taxon>Phytophthora</taxon>
    </lineage>
</organism>
<keyword evidence="4" id="KW-1185">Reference proteome</keyword>
<feature type="region of interest" description="Disordered" evidence="2">
    <location>
        <begin position="86"/>
        <end position="143"/>
    </location>
</feature>
<dbReference type="EMBL" id="WSZM01000605">
    <property type="protein sequence ID" value="KAF4030977.1"/>
    <property type="molecule type" value="Genomic_DNA"/>
</dbReference>
<evidence type="ECO:0000313" key="4">
    <source>
        <dbReference type="Proteomes" id="UP000602510"/>
    </source>
</evidence>
<name>A0A833S9D0_PHYIN</name>
<gene>
    <name evidence="3" type="ORF">GN244_ATG17220</name>
</gene>
<sequence length="216" mass="24140">MGDIGKVQAGITAFAPYPAPTYRFVISSEADKLRVLLEDRNSKKQWCTKDLEKSDFLTTMNTIPNVAIADYVPVFQGALDHLMGAASDLDDSDNDSSGSDEDDEKSDEEDGDENSDGEVGEKKHKEDADDDTSDDQITSQVDPKRIRRQLNALEGGALQLELTVKLRVLDSAWATKYIFRLEPVALDQLDILESKLRDVQDELGEIKRMLKENEKD</sequence>
<keyword evidence="1" id="KW-0175">Coiled coil</keyword>
<evidence type="ECO:0000256" key="1">
    <source>
        <dbReference type="SAM" id="Coils"/>
    </source>
</evidence>
<feature type="coiled-coil region" evidence="1">
    <location>
        <begin position="189"/>
        <end position="216"/>
    </location>
</feature>
<proteinExistence type="predicted"/>
<accession>A0A833S9D0</accession>
<dbReference type="Proteomes" id="UP000602510">
    <property type="component" value="Unassembled WGS sequence"/>
</dbReference>
<evidence type="ECO:0000313" key="3">
    <source>
        <dbReference type="EMBL" id="KAF4030977.1"/>
    </source>
</evidence>